<sequence>MIYNAKMSMKDRDNCLDNCTAKPAAIERSETTPLLNDKTLIALQQLAKNCDENYGKFSTLNKKSGYEEIVDKKLQLDDNEDDDSSIMNNCFCSLILSPVYIVFWATMPKRWPIWTFIVSIAYLTALSYGTVWAISGFSDALSIPHTVSGMTLLAAGSAVPDLVTSIIVIKKHGLASMGMCAAIASNIFAIVVGLGLPWLLKCLIQLYQTNGDYSMAFIPIESDALPYTSIVLLITIFALLLSLKLCDWRLYTTLSLICALIHLIFMGASISLELFVHS</sequence>
<feature type="transmembrane region" description="Helical" evidence="8">
    <location>
        <begin position="113"/>
        <end position="135"/>
    </location>
</feature>
<evidence type="ECO:0000256" key="1">
    <source>
        <dbReference type="ARBA" id="ARBA00004141"/>
    </source>
</evidence>
<dbReference type="EMBL" id="OC895215">
    <property type="protein sequence ID" value="CAD7647650.1"/>
    <property type="molecule type" value="Genomic_DNA"/>
</dbReference>
<protein>
    <recommendedName>
        <fullName evidence="9">Sodium/calcium exchanger membrane region domain-containing protein</fullName>
    </recommendedName>
</protein>
<evidence type="ECO:0000313" key="10">
    <source>
        <dbReference type="EMBL" id="CAD7647650.1"/>
    </source>
</evidence>
<feature type="domain" description="Sodium/calcium exchanger membrane region" evidence="9">
    <location>
        <begin position="112"/>
        <end position="269"/>
    </location>
</feature>
<evidence type="ECO:0000256" key="8">
    <source>
        <dbReference type="SAM" id="Phobius"/>
    </source>
</evidence>
<dbReference type="GO" id="GO:0005262">
    <property type="term" value="F:calcium channel activity"/>
    <property type="evidence" value="ECO:0007669"/>
    <property type="project" value="TreeGrafter"/>
</dbReference>
<organism evidence="10">
    <name type="scientific">Medioppia subpectinata</name>
    <dbReference type="NCBI Taxonomy" id="1979941"/>
    <lineage>
        <taxon>Eukaryota</taxon>
        <taxon>Metazoa</taxon>
        <taxon>Ecdysozoa</taxon>
        <taxon>Arthropoda</taxon>
        <taxon>Chelicerata</taxon>
        <taxon>Arachnida</taxon>
        <taxon>Acari</taxon>
        <taxon>Acariformes</taxon>
        <taxon>Sarcoptiformes</taxon>
        <taxon>Oribatida</taxon>
        <taxon>Brachypylina</taxon>
        <taxon>Oppioidea</taxon>
        <taxon>Oppiidae</taxon>
        <taxon>Medioppia</taxon>
    </lineage>
</organism>
<evidence type="ECO:0000256" key="2">
    <source>
        <dbReference type="ARBA" id="ARBA00005364"/>
    </source>
</evidence>
<feature type="transmembrane region" description="Helical" evidence="8">
    <location>
        <begin position="181"/>
        <end position="200"/>
    </location>
</feature>
<evidence type="ECO:0000256" key="6">
    <source>
        <dbReference type="ARBA" id="ARBA00022989"/>
    </source>
</evidence>
<dbReference type="AlphaFoldDB" id="A0A7R9LW54"/>
<gene>
    <name evidence="10" type="ORF">OSB1V03_LOCUS21547</name>
</gene>
<dbReference type="GO" id="GO:0008273">
    <property type="term" value="F:calcium, potassium:sodium antiporter activity"/>
    <property type="evidence" value="ECO:0007669"/>
    <property type="project" value="TreeGrafter"/>
</dbReference>
<dbReference type="GO" id="GO:0005886">
    <property type="term" value="C:plasma membrane"/>
    <property type="evidence" value="ECO:0007669"/>
    <property type="project" value="TreeGrafter"/>
</dbReference>
<dbReference type="Pfam" id="PF01699">
    <property type="entry name" value="Na_Ca_ex"/>
    <property type="match status" value="1"/>
</dbReference>
<dbReference type="Gene3D" id="1.20.1420.30">
    <property type="entry name" value="NCX, central ion-binding region"/>
    <property type="match status" value="1"/>
</dbReference>
<accession>A0A7R9LW54</accession>
<comment type="subcellular location">
    <subcellularLocation>
        <location evidence="1">Membrane</location>
        <topology evidence="1">Multi-pass membrane protein</topology>
    </subcellularLocation>
</comment>
<keyword evidence="4" id="KW-0106">Calcium</keyword>
<dbReference type="EMBL" id="CAJPIZ010040640">
    <property type="protein sequence ID" value="CAG2121601.1"/>
    <property type="molecule type" value="Genomic_DNA"/>
</dbReference>
<keyword evidence="4" id="KW-0813">Transport</keyword>
<evidence type="ECO:0000256" key="7">
    <source>
        <dbReference type="ARBA" id="ARBA00023136"/>
    </source>
</evidence>
<dbReference type="PANTHER" id="PTHR10846">
    <property type="entry name" value="SODIUM/POTASSIUM/CALCIUM EXCHANGER"/>
    <property type="match status" value="1"/>
</dbReference>
<feature type="transmembrane region" description="Helical" evidence="8">
    <location>
        <begin position="250"/>
        <end position="272"/>
    </location>
</feature>
<keyword evidence="3" id="KW-0050">Antiport</keyword>
<evidence type="ECO:0000259" key="9">
    <source>
        <dbReference type="Pfam" id="PF01699"/>
    </source>
</evidence>
<keyword evidence="7 8" id="KW-0472">Membrane</keyword>
<feature type="transmembrane region" description="Helical" evidence="8">
    <location>
        <begin position="147"/>
        <end position="169"/>
    </location>
</feature>
<keyword evidence="11" id="KW-1185">Reference proteome</keyword>
<evidence type="ECO:0000313" key="11">
    <source>
        <dbReference type="Proteomes" id="UP000759131"/>
    </source>
</evidence>
<keyword evidence="4" id="KW-0406">Ion transport</keyword>
<dbReference type="Proteomes" id="UP000759131">
    <property type="component" value="Unassembled WGS sequence"/>
</dbReference>
<evidence type="ECO:0000256" key="5">
    <source>
        <dbReference type="ARBA" id="ARBA00022692"/>
    </source>
</evidence>
<dbReference type="InterPro" id="IPR004481">
    <property type="entry name" value="K/Na/Ca-exchanger"/>
</dbReference>
<proteinExistence type="inferred from homology"/>
<comment type="similarity">
    <text evidence="2">Belongs to the Ca(2+):cation antiporter (CaCA) (TC 2.A.19) family. SLC24A subfamily.</text>
</comment>
<name>A0A7R9LW54_9ACAR</name>
<keyword evidence="4" id="KW-0109">Calcium transport</keyword>
<keyword evidence="5 8" id="KW-0812">Transmembrane</keyword>
<dbReference type="PANTHER" id="PTHR10846:SF73">
    <property type="entry name" value="SODIUM_CALCIUM EXCHANGER MEMBRANE REGION DOMAIN-CONTAINING PROTEIN"/>
    <property type="match status" value="1"/>
</dbReference>
<dbReference type="InterPro" id="IPR004837">
    <property type="entry name" value="NaCa_Exmemb"/>
</dbReference>
<evidence type="ECO:0000256" key="4">
    <source>
        <dbReference type="ARBA" id="ARBA00022568"/>
    </source>
</evidence>
<dbReference type="GO" id="GO:0006874">
    <property type="term" value="P:intracellular calcium ion homeostasis"/>
    <property type="evidence" value="ECO:0007669"/>
    <property type="project" value="TreeGrafter"/>
</dbReference>
<reference evidence="10" key="1">
    <citation type="submission" date="2020-11" db="EMBL/GenBank/DDBJ databases">
        <authorList>
            <person name="Tran Van P."/>
        </authorList>
    </citation>
    <scope>NUCLEOTIDE SEQUENCE</scope>
</reference>
<evidence type="ECO:0000256" key="3">
    <source>
        <dbReference type="ARBA" id="ARBA00022449"/>
    </source>
</evidence>
<feature type="transmembrane region" description="Helical" evidence="8">
    <location>
        <begin position="224"/>
        <end position="243"/>
    </location>
</feature>
<keyword evidence="6 8" id="KW-1133">Transmembrane helix</keyword>
<dbReference type="OrthoDB" id="6515434at2759"/>
<dbReference type="InterPro" id="IPR044880">
    <property type="entry name" value="NCX_ion-bd_dom_sf"/>
</dbReference>